<name>A0ABU8W1A0_9BURK</name>
<dbReference type="PANTHER" id="PTHR12192">
    <property type="entry name" value="CATION TRANSPORT PROTEIN CHAC-RELATED"/>
    <property type="match status" value="1"/>
</dbReference>
<dbReference type="InterPro" id="IPR036568">
    <property type="entry name" value="GGCT-like_sf"/>
</dbReference>
<dbReference type="PANTHER" id="PTHR12192:SF2">
    <property type="entry name" value="GLUTATHIONE-SPECIFIC GAMMA-GLUTAMYLCYCLOTRANSFERASE 2"/>
    <property type="match status" value="1"/>
</dbReference>
<gene>
    <name evidence="3" type="ORF">WKW80_16830</name>
</gene>
<dbReference type="InterPro" id="IPR006840">
    <property type="entry name" value="ChaC"/>
</dbReference>
<sequence length="350" mass="38685">MEVAHVHFVTGSDKKAFRCAAQFNLEAGVCNVLSTRHELRAAAFSGAMPDGAFRYRAGPTRRRPHECELHRTPNRRPIQTHYADASLRSQPLADGAHRTHGCQVQERSMATLPAVANRRVHHQLTPELVSRIARKVEDRGPAPGTVVHDDADYEASLQKLLAAGPWRGEDVWVFGYGSLLWNPGFEVAEQVTAVLHGWHRAFCIRLTRFRGTPEEPGLMLSLTPGGSCRGALLRIEAASVLSSLRKLWRREMTVKPPTSPPRWVTVKAAGADVRAIVFAANRQGANFVGGLTPEQIAAVLCKAVGHWGSGAEYLMQTIEQLDRLEIRDANLWRLQQLVARQLTDLPVATT</sequence>
<dbReference type="Gene3D" id="3.10.490.10">
    <property type="entry name" value="Gamma-glutamyl cyclotransferase-like"/>
    <property type="match status" value="1"/>
</dbReference>
<dbReference type="EMBL" id="JBBKZV010000009">
    <property type="protein sequence ID" value="MEJ8823680.1"/>
    <property type="molecule type" value="Genomic_DNA"/>
</dbReference>
<dbReference type="CDD" id="cd06661">
    <property type="entry name" value="GGCT_like"/>
    <property type="match status" value="1"/>
</dbReference>
<organism evidence="3 4">
    <name type="scientific">Variovorax humicola</name>
    <dbReference type="NCBI Taxonomy" id="1769758"/>
    <lineage>
        <taxon>Bacteria</taxon>
        <taxon>Pseudomonadati</taxon>
        <taxon>Pseudomonadota</taxon>
        <taxon>Betaproteobacteria</taxon>
        <taxon>Burkholderiales</taxon>
        <taxon>Comamonadaceae</taxon>
        <taxon>Variovorax</taxon>
    </lineage>
</organism>
<evidence type="ECO:0000313" key="4">
    <source>
        <dbReference type="Proteomes" id="UP001363010"/>
    </source>
</evidence>
<comment type="caution">
    <text evidence="3">The sequence shown here is derived from an EMBL/GenBank/DDBJ whole genome shotgun (WGS) entry which is preliminary data.</text>
</comment>
<reference evidence="3 4" key="1">
    <citation type="submission" date="2024-03" db="EMBL/GenBank/DDBJ databases">
        <title>Novel species of the genus Variovorax.</title>
        <authorList>
            <person name="Liu Q."/>
            <person name="Xin Y.-H."/>
        </authorList>
    </citation>
    <scope>NUCLEOTIDE SEQUENCE [LARGE SCALE GENOMIC DNA]</scope>
    <source>
        <strain evidence="3 4">KACC 18501</strain>
    </source>
</reference>
<evidence type="ECO:0000313" key="3">
    <source>
        <dbReference type="EMBL" id="MEJ8823680.1"/>
    </source>
</evidence>
<protein>
    <recommendedName>
        <fullName evidence="1">glutathione-specific gamma-glutamylcyclotransferase</fullName>
        <ecNumber evidence="1">4.3.2.7</ecNumber>
    </recommendedName>
</protein>
<proteinExistence type="predicted"/>
<dbReference type="Pfam" id="PF04752">
    <property type="entry name" value="ChaC"/>
    <property type="match status" value="1"/>
</dbReference>
<evidence type="ECO:0000256" key="2">
    <source>
        <dbReference type="ARBA" id="ARBA00023239"/>
    </source>
</evidence>
<dbReference type="InterPro" id="IPR013024">
    <property type="entry name" value="GGCT-like"/>
</dbReference>
<dbReference type="SUPFAM" id="SSF110857">
    <property type="entry name" value="Gamma-glutamyl cyclotransferase-like"/>
    <property type="match status" value="1"/>
</dbReference>
<dbReference type="RefSeq" id="WP_340364710.1">
    <property type="nucleotide sequence ID" value="NZ_JBBKZV010000009.1"/>
</dbReference>
<dbReference type="EC" id="4.3.2.7" evidence="1"/>
<accession>A0ABU8W1A0</accession>
<keyword evidence="2" id="KW-0456">Lyase</keyword>
<keyword evidence="4" id="KW-1185">Reference proteome</keyword>
<evidence type="ECO:0000256" key="1">
    <source>
        <dbReference type="ARBA" id="ARBA00012344"/>
    </source>
</evidence>
<dbReference type="Proteomes" id="UP001363010">
    <property type="component" value="Unassembled WGS sequence"/>
</dbReference>